<dbReference type="InterPro" id="IPR017244">
    <property type="entry name" value="23SrRNA_methyltr_KL"/>
</dbReference>
<name>A0A1B4V4X2_9GAMM</name>
<feature type="domain" description="THUMP" evidence="8">
    <location>
        <begin position="46"/>
        <end position="157"/>
    </location>
</feature>
<evidence type="ECO:0000313" key="9">
    <source>
        <dbReference type="EMBL" id="BAU47592.1"/>
    </source>
</evidence>
<dbReference type="NCBIfam" id="NF008748">
    <property type="entry name" value="PRK11783.1"/>
    <property type="match status" value="1"/>
</dbReference>
<comment type="catalytic activity">
    <reaction evidence="6">
        <text>guanosine(2069) in 23S rRNA + S-adenosyl-L-methionine = N(2)-methylguanosine(2069) in 23S rRNA + S-adenosyl-L-homocysteine + H(+)</text>
        <dbReference type="Rhea" id="RHEA:43772"/>
        <dbReference type="Rhea" id="RHEA-COMP:10688"/>
        <dbReference type="Rhea" id="RHEA-COMP:10689"/>
        <dbReference type="ChEBI" id="CHEBI:15378"/>
        <dbReference type="ChEBI" id="CHEBI:57856"/>
        <dbReference type="ChEBI" id="CHEBI:59789"/>
        <dbReference type="ChEBI" id="CHEBI:74269"/>
        <dbReference type="ChEBI" id="CHEBI:74481"/>
        <dbReference type="EC" id="2.1.1.264"/>
    </reaction>
</comment>
<dbReference type="PROSITE" id="PS01261">
    <property type="entry name" value="UPF0020"/>
    <property type="match status" value="1"/>
</dbReference>
<evidence type="ECO:0000313" key="10">
    <source>
        <dbReference type="Proteomes" id="UP000218899"/>
    </source>
</evidence>
<dbReference type="SMART" id="SM00981">
    <property type="entry name" value="THUMP"/>
    <property type="match status" value="1"/>
</dbReference>
<comment type="catalytic activity">
    <reaction evidence="6">
        <text>guanosine(2445) in 23S rRNA + S-adenosyl-L-methionine = N(2)-methylguanosine(2445) in 23S rRNA + S-adenosyl-L-homocysteine + H(+)</text>
        <dbReference type="Rhea" id="RHEA:42740"/>
        <dbReference type="Rhea" id="RHEA-COMP:10215"/>
        <dbReference type="Rhea" id="RHEA-COMP:10216"/>
        <dbReference type="ChEBI" id="CHEBI:15378"/>
        <dbReference type="ChEBI" id="CHEBI:57856"/>
        <dbReference type="ChEBI" id="CHEBI:59789"/>
        <dbReference type="ChEBI" id="CHEBI:74269"/>
        <dbReference type="ChEBI" id="CHEBI:74481"/>
        <dbReference type="EC" id="2.1.1.173"/>
    </reaction>
</comment>
<evidence type="ECO:0000256" key="4">
    <source>
        <dbReference type="ARBA" id="ARBA00022679"/>
    </source>
</evidence>
<keyword evidence="3 6" id="KW-0489">Methyltransferase</keyword>
<dbReference type="AlphaFoldDB" id="A0A1B4V4X2"/>
<dbReference type="Gene3D" id="3.30.2130.30">
    <property type="match status" value="1"/>
</dbReference>
<keyword evidence="4 6" id="KW-0808">Transferase</keyword>
<dbReference type="PANTHER" id="PTHR47313:SF1">
    <property type="entry name" value="RIBOSOMAL RNA LARGE SUBUNIT METHYLTRANSFERASE K_L"/>
    <property type="match status" value="1"/>
</dbReference>
<evidence type="ECO:0000256" key="5">
    <source>
        <dbReference type="ARBA" id="ARBA00022691"/>
    </source>
</evidence>
<dbReference type="Pfam" id="PF22020">
    <property type="entry name" value="RlmL_1st"/>
    <property type="match status" value="1"/>
</dbReference>
<evidence type="ECO:0000256" key="1">
    <source>
        <dbReference type="ARBA" id="ARBA00022490"/>
    </source>
</evidence>
<evidence type="ECO:0000256" key="3">
    <source>
        <dbReference type="ARBA" id="ARBA00022603"/>
    </source>
</evidence>
<organism evidence="9 10">
    <name type="scientific">Sulfurifustis variabilis</name>
    <dbReference type="NCBI Taxonomy" id="1675686"/>
    <lineage>
        <taxon>Bacteria</taxon>
        <taxon>Pseudomonadati</taxon>
        <taxon>Pseudomonadota</taxon>
        <taxon>Gammaproteobacteria</taxon>
        <taxon>Acidiferrobacterales</taxon>
        <taxon>Acidiferrobacteraceae</taxon>
        <taxon>Sulfurifustis</taxon>
    </lineage>
</organism>
<accession>A0A1B4V4X2</accession>
<dbReference type="RefSeq" id="WP_096459648.1">
    <property type="nucleotide sequence ID" value="NZ_AP014936.1"/>
</dbReference>
<reference evidence="9 10" key="1">
    <citation type="submission" date="2015-08" db="EMBL/GenBank/DDBJ databases">
        <title>Complete genome sequence of Sulfurifustis variabilis.</title>
        <authorList>
            <person name="Miura A."/>
            <person name="Kojima H."/>
            <person name="Fukui M."/>
        </authorList>
    </citation>
    <scope>NUCLEOTIDE SEQUENCE [LARGE SCALE GENOMIC DNA]</scope>
    <source>
        <strain evidence="10">skN76</strain>
    </source>
</reference>
<dbReference type="Proteomes" id="UP000218899">
    <property type="component" value="Chromosome"/>
</dbReference>
<evidence type="ECO:0000256" key="7">
    <source>
        <dbReference type="PROSITE-ProRule" id="PRU00529"/>
    </source>
</evidence>
<proteinExistence type="inferred from homology"/>
<keyword evidence="5 6" id="KW-0949">S-adenosyl-L-methionine</keyword>
<dbReference type="EC" id="2.1.1.173" evidence="6"/>
<dbReference type="GO" id="GO:0003723">
    <property type="term" value="F:RNA binding"/>
    <property type="evidence" value="ECO:0007669"/>
    <property type="project" value="UniProtKB-UniRule"/>
</dbReference>
<dbReference type="Pfam" id="PF10672">
    <property type="entry name" value="Methyltrans_SAM"/>
    <property type="match status" value="1"/>
</dbReference>
<dbReference type="InterPro" id="IPR054170">
    <property type="entry name" value="RlmL_1st"/>
</dbReference>
<dbReference type="EMBL" id="AP014936">
    <property type="protein sequence ID" value="BAU47592.1"/>
    <property type="molecule type" value="Genomic_DNA"/>
</dbReference>
<keyword evidence="1 6" id="KW-0963">Cytoplasm</keyword>
<dbReference type="InterPro" id="IPR029063">
    <property type="entry name" value="SAM-dependent_MTases_sf"/>
</dbReference>
<dbReference type="InterPro" id="IPR019614">
    <property type="entry name" value="SAM-dep_methyl-trfase"/>
</dbReference>
<gene>
    <name evidence="6" type="primary">rlmL</name>
    <name evidence="9" type="ORF">SVA_1013</name>
</gene>
<dbReference type="GO" id="GO:0052915">
    <property type="term" value="F:23S rRNA (guanine(2445)-N(2))-methyltransferase activity"/>
    <property type="evidence" value="ECO:0007669"/>
    <property type="project" value="UniProtKB-UniRule"/>
</dbReference>
<protein>
    <recommendedName>
        <fullName evidence="6">Ribosomal RNA large subunit methyltransferase K/L</fullName>
    </recommendedName>
    <domain>
        <recommendedName>
            <fullName evidence="6">23S rRNA m2G2445 methyltransferase</fullName>
            <ecNumber evidence="6">2.1.1.173</ecNumber>
        </recommendedName>
        <alternativeName>
            <fullName evidence="6">rRNA (guanine-N(2)-)-methyltransferase RlmL</fullName>
        </alternativeName>
    </domain>
    <domain>
        <recommendedName>
            <fullName evidence="6">23S rRNA m7G2069 methyltransferase</fullName>
            <ecNumber evidence="6">2.1.1.264</ecNumber>
        </recommendedName>
        <alternativeName>
            <fullName evidence="6">rRNA (guanine-N(7)-)-methyltransferase RlmK</fullName>
        </alternativeName>
    </domain>
</protein>
<dbReference type="CDD" id="cd02440">
    <property type="entry name" value="AdoMet_MTases"/>
    <property type="match status" value="1"/>
</dbReference>
<comment type="subcellular location">
    <subcellularLocation>
        <location evidence="6">Cytoplasm</location>
    </subcellularLocation>
</comment>
<sequence>MSALSRFFAPCAKGLEGLLVEELRALGAADVRETRAGVAFAGPLATAYRACLWSRLASRILLPITGFDAPSPEALYEGVLTVDWNEHLRPEGTLAVDLNVSDSAITHSRYAALKVKDAMVDQFRARFGVRPSVDTARPDLRVNVYLHRDAATVSVDLAGEALHRRGHRAEGVAAPLKENLAAAILLRARWPELAARGDALVDPMCGSGTLPIEAALLAADIAPGLARDYFGFLGWRGHDPDVWRALLDEARERRAAGLERLPPIRGYDHDAAAVKAARINVTRAGLTGRIEIERRSLADCRAETVSTGLVVANPPYGERLGDLRELPALYAELGDALKRCYGGWAAAVFTGNPDLGKHMGLRAHRMHTLWNGAIECRLLHFDIRDERFVRGRETAAEAGAGADMFANRLRKDLRHFGRWARRQDIGCYRVYDADLHEYNLAIDVYESDRRYVHVQEYAPPLTLDPRKAERRLKEALAVIPEVLAIEPAQMFFKVRERQRRGSQYEKQAESGEFHEVREGPCRFLVNFTDYLDTGLFLDHRATREMLRGLAAGKRFLNLFGYTGTATVHAAIGGAAATTTVDMSRTYLDWARRNFDLNGLARGPHELVQADVLGWLETNRDRRYDLVFLDPPTFSRSKRMEGTLDVQRDHVPLLRDTARLLAPGGLLVFSTNLRRFKLDRDALSGLEIEDITRRTIPKDFERNPRIHHCFLLRRASA</sequence>
<comment type="similarity">
    <text evidence="6">Belongs to the methyltransferase superfamily. RlmKL family.</text>
</comment>
<dbReference type="GO" id="GO:0005737">
    <property type="term" value="C:cytoplasm"/>
    <property type="evidence" value="ECO:0007669"/>
    <property type="project" value="UniProtKB-SubCell"/>
</dbReference>
<dbReference type="SUPFAM" id="SSF53335">
    <property type="entry name" value="S-adenosyl-L-methionine-dependent methyltransferases"/>
    <property type="match status" value="2"/>
</dbReference>
<dbReference type="PROSITE" id="PS00092">
    <property type="entry name" value="N6_MTASE"/>
    <property type="match status" value="1"/>
</dbReference>
<evidence type="ECO:0000259" key="8">
    <source>
        <dbReference type="PROSITE" id="PS51165"/>
    </source>
</evidence>
<dbReference type="Gene3D" id="3.40.50.150">
    <property type="entry name" value="Vaccinia Virus protein VP39"/>
    <property type="match status" value="2"/>
</dbReference>
<evidence type="ECO:0000256" key="6">
    <source>
        <dbReference type="HAMAP-Rule" id="MF_01858"/>
    </source>
</evidence>
<evidence type="ECO:0000256" key="2">
    <source>
        <dbReference type="ARBA" id="ARBA00022552"/>
    </source>
</evidence>
<dbReference type="PIRSF" id="PIRSF037618">
    <property type="entry name" value="RNA_Mtase_bacteria_prd"/>
    <property type="match status" value="1"/>
</dbReference>
<dbReference type="OrthoDB" id="9809404at2"/>
<dbReference type="PROSITE" id="PS51165">
    <property type="entry name" value="THUMP"/>
    <property type="match status" value="1"/>
</dbReference>
<dbReference type="InterPro" id="IPR053943">
    <property type="entry name" value="RlmKL-like_Mtase_CS"/>
</dbReference>
<dbReference type="EC" id="2.1.1.264" evidence="6"/>
<dbReference type="Gene3D" id="3.30.750.80">
    <property type="entry name" value="RNA methyltransferase domain (HRMD) like"/>
    <property type="match status" value="1"/>
</dbReference>
<keyword evidence="2 6" id="KW-0698">rRNA processing</keyword>
<dbReference type="GO" id="GO:0070043">
    <property type="term" value="F:rRNA (guanine-N7-)-methyltransferase activity"/>
    <property type="evidence" value="ECO:0007669"/>
    <property type="project" value="UniProtKB-UniRule"/>
</dbReference>
<keyword evidence="10" id="KW-1185">Reference proteome</keyword>
<dbReference type="InterPro" id="IPR002052">
    <property type="entry name" value="DNA_methylase_N6_adenine_CS"/>
</dbReference>
<dbReference type="CDD" id="cd11715">
    <property type="entry name" value="THUMP_AdoMetMT"/>
    <property type="match status" value="1"/>
</dbReference>
<dbReference type="Pfam" id="PF02926">
    <property type="entry name" value="THUMP"/>
    <property type="match status" value="1"/>
</dbReference>
<dbReference type="HAMAP" id="MF_01858">
    <property type="entry name" value="23SrRNA_methyltr_KL"/>
    <property type="match status" value="1"/>
</dbReference>
<dbReference type="InterPro" id="IPR004114">
    <property type="entry name" value="THUMP_dom"/>
</dbReference>
<dbReference type="PANTHER" id="PTHR47313">
    <property type="entry name" value="RIBOSOMAL RNA LARGE SUBUNIT METHYLTRANSFERASE K/L"/>
    <property type="match status" value="1"/>
</dbReference>
<dbReference type="Pfam" id="PF01170">
    <property type="entry name" value="UPF0020"/>
    <property type="match status" value="1"/>
</dbReference>
<comment type="function">
    <text evidence="6">Specifically methylates the guanine in position 2445 (m2G2445) and the guanine in position 2069 (m7G2069) of 23S rRNA.</text>
</comment>
<keyword evidence="7" id="KW-0694">RNA-binding</keyword>
<dbReference type="InterPro" id="IPR000241">
    <property type="entry name" value="RlmKL-like_Mtase"/>
</dbReference>
<dbReference type="KEGG" id="sva:SVA_1013"/>